<comment type="catalytic activity">
    <reaction evidence="11">
        <text>a very-long-chain acyl-CoA + malonyl-CoA + H(+) = a very-long-chain 3-oxoacyl-CoA + CO2 + CoA</text>
        <dbReference type="Rhea" id="RHEA:32727"/>
        <dbReference type="ChEBI" id="CHEBI:15378"/>
        <dbReference type="ChEBI" id="CHEBI:16526"/>
        <dbReference type="ChEBI" id="CHEBI:57287"/>
        <dbReference type="ChEBI" id="CHEBI:57384"/>
        <dbReference type="ChEBI" id="CHEBI:90725"/>
        <dbReference type="ChEBI" id="CHEBI:90736"/>
        <dbReference type="EC" id="2.3.1.199"/>
    </reaction>
</comment>
<keyword evidence="9 11" id="KW-0472">Membrane</keyword>
<dbReference type="InterPro" id="IPR002076">
    <property type="entry name" value="ELO_fam"/>
</dbReference>
<dbReference type="AlphaFoldDB" id="A0A8R1TRH1"/>
<dbReference type="GO" id="GO:0019367">
    <property type="term" value="P:fatty acid elongation, saturated fatty acid"/>
    <property type="evidence" value="ECO:0007669"/>
    <property type="project" value="TreeGrafter"/>
</dbReference>
<name>A0A8R1TRH1_ONCVO</name>
<evidence type="ECO:0000256" key="9">
    <source>
        <dbReference type="ARBA" id="ARBA00023136"/>
    </source>
</evidence>
<keyword evidence="5 11" id="KW-0812">Transmembrane</keyword>
<evidence type="ECO:0000256" key="2">
    <source>
        <dbReference type="ARBA" id="ARBA00005194"/>
    </source>
</evidence>
<dbReference type="GO" id="GO:0009922">
    <property type="term" value="F:fatty acid elongase activity"/>
    <property type="evidence" value="ECO:0007669"/>
    <property type="project" value="UniProtKB-EC"/>
</dbReference>
<evidence type="ECO:0000256" key="8">
    <source>
        <dbReference type="ARBA" id="ARBA00023098"/>
    </source>
</evidence>
<keyword evidence="10 11" id="KW-0275">Fatty acid biosynthesis</keyword>
<evidence type="ECO:0000256" key="1">
    <source>
        <dbReference type="ARBA" id="ARBA00004141"/>
    </source>
</evidence>
<protein>
    <recommendedName>
        <fullName evidence="11">Elongation of very long chain fatty acids protein</fullName>
        <ecNumber evidence="11">2.3.1.199</ecNumber>
    </recommendedName>
    <alternativeName>
        <fullName evidence="11">Very-long-chain 3-oxoacyl-CoA synthase</fullName>
    </alternativeName>
</protein>
<evidence type="ECO:0000313" key="12">
    <source>
        <dbReference type="EnsemblMetazoa" id="OVOC3540.1"/>
    </source>
</evidence>
<keyword evidence="3 11" id="KW-0444">Lipid biosynthesis</keyword>
<dbReference type="GO" id="GO:0034626">
    <property type="term" value="P:fatty acid elongation, polyunsaturated fatty acid"/>
    <property type="evidence" value="ECO:0007669"/>
    <property type="project" value="TreeGrafter"/>
</dbReference>
<keyword evidence="7 11" id="KW-1133">Transmembrane helix</keyword>
<dbReference type="GO" id="GO:0005789">
    <property type="term" value="C:endoplasmic reticulum membrane"/>
    <property type="evidence" value="ECO:0007669"/>
    <property type="project" value="TreeGrafter"/>
</dbReference>
<keyword evidence="4 11" id="KW-0808">Transferase</keyword>
<reference evidence="12" key="2">
    <citation type="submission" date="2022-06" db="UniProtKB">
        <authorList>
            <consortium name="EnsemblMetazoa"/>
        </authorList>
    </citation>
    <scope>IDENTIFICATION</scope>
</reference>
<dbReference type="GO" id="GO:0042761">
    <property type="term" value="P:very long-chain fatty acid biosynthetic process"/>
    <property type="evidence" value="ECO:0007669"/>
    <property type="project" value="TreeGrafter"/>
</dbReference>
<comment type="caution">
    <text evidence="11">Lacks conserved residue(s) required for the propagation of feature annotation.</text>
</comment>
<dbReference type="EC" id="2.3.1.199" evidence="11"/>
<comment type="subcellular location">
    <subcellularLocation>
        <location evidence="1">Membrane</location>
        <topology evidence="1">Multi-pass membrane protein</topology>
    </subcellularLocation>
</comment>
<evidence type="ECO:0000256" key="4">
    <source>
        <dbReference type="ARBA" id="ARBA00022679"/>
    </source>
</evidence>
<accession>A0A8R1TRH1</accession>
<sequence length="289" mass="33495">MGGNGVDYDAQMSIEWMEQRRPLFMNLIIAYALFVVHVPRIWGRKRNRELASIIFYWNAFNALTDIVLFLGLLPEFLSSFHEGFYSSLCLTAGLYKNPRSGRAIFTFHISKIWELLDTVLVILDGRKTNILHVAHHIVVSISMIYSYQHIGAMARWIAITNLAAHSALYSYLAAQSCVWKRRTRSARVIDGIQIAQFPICLFGLIKIRQFLNAKKKCEISYNGLCIIIYSSFFILFIQFYINKYGKNRINREVFKSDSKGMQKNWMSHRTSCQCSMIAEKVKLRSKSYI</sequence>
<evidence type="ECO:0000256" key="5">
    <source>
        <dbReference type="ARBA" id="ARBA00022692"/>
    </source>
</evidence>
<evidence type="ECO:0000256" key="3">
    <source>
        <dbReference type="ARBA" id="ARBA00022516"/>
    </source>
</evidence>
<keyword evidence="6 11" id="KW-0276">Fatty acid metabolism</keyword>
<comment type="pathway">
    <text evidence="2">Lipid metabolism; fatty acid biosynthesis.</text>
</comment>
<proteinExistence type="inferred from homology"/>
<reference evidence="13" key="1">
    <citation type="submission" date="2013-10" db="EMBL/GenBank/DDBJ databases">
        <title>Genome sequencing of Onchocerca volvulus.</title>
        <authorList>
            <person name="Cotton J."/>
            <person name="Tsai J."/>
            <person name="Stanley E."/>
            <person name="Tracey A."/>
            <person name="Holroyd N."/>
            <person name="Lustigman S."/>
            <person name="Berriman M."/>
        </authorList>
    </citation>
    <scope>NUCLEOTIDE SEQUENCE</scope>
</reference>
<dbReference type="EMBL" id="CMVM020000117">
    <property type="status" value="NOT_ANNOTATED_CDS"/>
    <property type="molecule type" value="Genomic_DNA"/>
</dbReference>
<evidence type="ECO:0000256" key="7">
    <source>
        <dbReference type="ARBA" id="ARBA00022989"/>
    </source>
</evidence>
<evidence type="ECO:0000256" key="6">
    <source>
        <dbReference type="ARBA" id="ARBA00022832"/>
    </source>
</evidence>
<feature type="transmembrane region" description="Helical" evidence="11">
    <location>
        <begin position="153"/>
        <end position="174"/>
    </location>
</feature>
<keyword evidence="13" id="KW-1185">Reference proteome</keyword>
<feature type="transmembrane region" description="Helical" evidence="11">
    <location>
        <begin position="54"/>
        <end position="73"/>
    </location>
</feature>
<feature type="transmembrane region" description="Helical" evidence="11">
    <location>
        <begin position="219"/>
        <end position="241"/>
    </location>
</feature>
<keyword evidence="8 11" id="KW-0443">Lipid metabolism</keyword>
<dbReference type="EnsemblMetazoa" id="OVOC3540.1">
    <property type="protein sequence ID" value="OVOC3540.1"/>
    <property type="gene ID" value="WBGene00240349"/>
</dbReference>
<evidence type="ECO:0000256" key="10">
    <source>
        <dbReference type="ARBA" id="ARBA00023160"/>
    </source>
</evidence>
<dbReference type="PANTHER" id="PTHR11157:SF17">
    <property type="entry name" value="ELONGATION OF VERY LONG CHAIN FATTY ACIDS PROTEIN 6"/>
    <property type="match status" value="1"/>
</dbReference>
<feature type="transmembrane region" description="Helical" evidence="11">
    <location>
        <begin position="23"/>
        <end position="42"/>
    </location>
</feature>
<dbReference type="PANTHER" id="PTHR11157">
    <property type="entry name" value="FATTY ACID ACYL TRANSFERASE-RELATED"/>
    <property type="match status" value="1"/>
</dbReference>
<dbReference type="GO" id="GO:0034625">
    <property type="term" value="P:fatty acid elongation, monounsaturated fatty acid"/>
    <property type="evidence" value="ECO:0007669"/>
    <property type="project" value="TreeGrafter"/>
</dbReference>
<dbReference type="Pfam" id="PF01151">
    <property type="entry name" value="ELO"/>
    <property type="match status" value="1"/>
</dbReference>
<evidence type="ECO:0000313" key="13">
    <source>
        <dbReference type="Proteomes" id="UP000024404"/>
    </source>
</evidence>
<comment type="similarity">
    <text evidence="11">Belongs to the ELO family.</text>
</comment>
<organism evidence="12 13">
    <name type="scientific">Onchocerca volvulus</name>
    <dbReference type="NCBI Taxonomy" id="6282"/>
    <lineage>
        <taxon>Eukaryota</taxon>
        <taxon>Metazoa</taxon>
        <taxon>Ecdysozoa</taxon>
        <taxon>Nematoda</taxon>
        <taxon>Chromadorea</taxon>
        <taxon>Rhabditida</taxon>
        <taxon>Spirurina</taxon>
        <taxon>Spiruromorpha</taxon>
        <taxon>Filarioidea</taxon>
        <taxon>Onchocercidae</taxon>
        <taxon>Onchocerca</taxon>
    </lineage>
</organism>
<dbReference type="GO" id="GO:0030148">
    <property type="term" value="P:sphingolipid biosynthetic process"/>
    <property type="evidence" value="ECO:0007669"/>
    <property type="project" value="TreeGrafter"/>
</dbReference>
<dbReference type="Proteomes" id="UP000024404">
    <property type="component" value="Unassembled WGS sequence"/>
</dbReference>
<evidence type="ECO:0000256" key="11">
    <source>
        <dbReference type="RuleBase" id="RU361115"/>
    </source>
</evidence>